<organism evidence="1 2">
    <name type="scientific">Bradyrhizobium barranii subsp. apii</name>
    <dbReference type="NCBI Taxonomy" id="2819348"/>
    <lineage>
        <taxon>Bacteria</taxon>
        <taxon>Pseudomonadati</taxon>
        <taxon>Pseudomonadota</taxon>
        <taxon>Alphaproteobacteria</taxon>
        <taxon>Hyphomicrobiales</taxon>
        <taxon>Nitrobacteraceae</taxon>
        <taxon>Bradyrhizobium</taxon>
        <taxon>Bradyrhizobium barranii</taxon>
    </lineage>
</organism>
<geneLocation type="plasmid" evidence="1 2">
    <name>pBb1S5b</name>
</geneLocation>
<reference evidence="1" key="2">
    <citation type="submission" date="2022-04" db="EMBL/GenBank/DDBJ databases">
        <authorList>
            <person name="Bromfield E.S.P."/>
            <person name="Cloutier S."/>
        </authorList>
    </citation>
    <scope>NUCLEOTIDE SEQUENCE</scope>
    <source>
        <strain evidence="1">1S5</strain>
        <plasmid evidence="1">pBb1S5b</plasmid>
    </source>
</reference>
<protein>
    <submittedName>
        <fullName evidence="1">Uncharacterized protein</fullName>
    </submittedName>
</protein>
<name>A0A8T5VP24_9BRAD</name>
<dbReference type="Proteomes" id="UP000551709">
    <property type="component" value="Plasmid pBb1S5b"/>
</dbReference>
<sequence length="156" mass="16364">MARNILLVAIALIACPASAQTQQNCNTALTRIAKKAAEKAIVDHQNDACSGLKKGPFGIDKTKALELRAFSLCEAGPIVSASITAYAKCATSDKAVFSAEAEGDVTATAAANLDTCQVLEVDVSSSAFVVETGIQVADLKKKLREAAEKQIKDYCK</sequence>
<proteinExistence type="predicted"/>
<gene>
    <name evidence="1" type="ORF">HAP41_0000049370</name>
</gene>
<evidence type="ECO:0000313" key="1">
    <source>
        <dbReference type="EMBL" id="UPT92463.1"/>
    </source>
</evidence>
<reference evidence="1" key="1">
    <citation type="journal article" date="2017" name="Syst. Appl. Microbiol.">
        <title>Soybeans inoculated with root zone soils of Canadian native legumes harbour diverse and novel Bradyrhizobium spp. that possess agricultural potential.</title>
        <authorList>
            <person name="Bromfield E.S.P."/>
            <person name="Cloutier S."/>
            <person name="Tambong J.T."/>
            <person name="Tran Thi T.V."/>
        </authorList>
    </citation>
    <scope>NUCLEOTIDE SEQUENCE</scope>
    <source>
        <strain evidence="1">1S5</strain>
    </source>
</reference>
<dbReference type="AlphaFoldDB" id="A0A8T5VP24"/>
<keyword evidence="1" id="KW-0614">Plasmid</keyword>
<evidence type="ECO:0000313" key="2">
    <source>
        <dbReference type="Proteomes" id="UP000551709"/>
    </source>
</evidence>
<accession>A0A8T5VP24</accession>
<dbReference type="PROSITE" id="PS51257">
    <property type="entry name" value="PROKAR_LIPOPROTEIN"/>
    <property type="match status" value="1"/>
</dbReference>
<dbReference type="RefSeq" id="WP_166107136.1">
    <property type="nucleotide sequence ID" value="NZ_CP096257.1"/>
</dbReference>
<dbReference type="EMBL" id="CP096257">
    <property type="protein sequence ID" value="UPT92463.1"/>
    <property type="molecule type" value="Genomic_DNA"/>
</dbReference>